<reference evidence="1" key="1">
    <citation type="submission" date="2016-07" db="EMBL/GenBank/DDBJ databases">
        <title>De novo transcriptome assembly of four accessions of the metal hyperaccumulator plant Noccaea caerulescens.</title>
        <authorList>
            <person name="Blande D."/>
            <person name="Halimaa P."/>
            <person name="Tervahauta A.I."/>
            <person name="Aarts M.G."/>
            <person name="Karenlampi S.O."/>
        </authorList>
    </citation>
    <scope>NUCLEOTIDE SEQUENCE</scope>
</reference>
<sequence>MNCFDESRQEKTKEAKQRYIIVDFSSGVGHSKTSPPWILKNAKSQVHLLRPSPAVFRIEILFGVLSPPHASFSALSSTVA</sequence>
<accession>A0A1J3JLB6</accession>
<name>A0A1J3JLB6_NOCCA</name>
<protein>
    <submittedName>
        <fullName evidence="1">Uncharacterized protein</fullName>
    </submittedName>
</protein>
<organism evidence="1">
    <name type="scientific">Noccaea caerulescens</name>
    <name type="common">Alpine penny-cress</name>
    <name type="synonym">Thlaspi caerulescens</name>
    <dbReference type="NCBI Taxonomy" id="107243"/>
    <lineage>
        <taxon>Eukaryota</taxon>
        <taxon>Viridiplantae</taxon>
        <taxon>Streptophyta</taxon>
        <taxon>Embryophyta</taxon>
        <taxon>Tracheophyta</taxon>
        <taxon>Spermatophyta</taxon>
        <taxon>Magnoliopsida</taxon>
        <taxon>eudicotyledons</taxon>
        <taxon>Gunneridae</taxon>
        <taxon>Pentapetalae</taxon>
        <taxon>rosids</taxon>
        <taxon>malvids</taxon>
        <taxon>Brassicales</taxon>
        <taxon>Brassicaceae</taxon>
        <taxon>Coluteocarpeae</taxon>
        <taxon>Noccaea</taxon>
    </lineage>
</organism>
<dbReference type="AlphaFoldDB" id="A0A1J3JLB6"/>
<dbReference type="EMBL" id="GEVM01012667">
    <property type="protein sequence ID" value="JAU93271.1"/>
    <property type="molecule type" value="Transcribed_RNA"/>
</dbReference>
<proteinExistence type="predicted"/>
<evidence type="ECO:0000313" key="1">
    <source>
        <dbReference type="EMBL" id="JAU93271.1"/>
    </source>
</evidence>
<gene>
    <name evidence="1" type="ORF">MP_TR4912_c3_g1_i1_g.13211</name>
</gene>